<evidence type="ECO:0000313" key="3">
    <source>
        <dbReference type="Proteomes" id="UP000631653"/>
    </source>
</evidence>
<keyword evidence="3" id="KW-1185">Reference proteome</keyword>
<feature type="region of interest" description="Disordered" evidence="1">
    <location>
        <begin position="36"/>
        <end position="66"/>
    </location>
</feature>
<evidence type="ECO:0000256" key="1">
    <source>
        <dbReference type="SAM" id="MobiDB-lite"/>
    </source>
</evidence>
<dbReference type="PROSITE" id="PS51257">
    <property type="entry name" value="PROKAR_LIPOPROTEIN"/>
    <property type="match status" value="1"/>
</dbReference>
<gene>
    <name evidence="2" type="ORF">GOB81_14725</name>
</gene>
<dbReference type="RefSeq" id="WP_173571159.1">
    <property type="nucleotide sequence ID" value="NZ_WOSY01000020.1"/>
</dbReference>
<protein>
    <submittedName>
        <fullName evidence="2">Uncharacterized protein</fullName>
    </submittedName>
</protein>
<organism evidence="2 3">
    <name type="scientific">Acetobacter conturbans</name>
    <dbReference type="NCBI Taxonomy" id="1737472"/>
    <lineage>
        <taxon>Bacteria</taxon>
        <taxon>Pseudomonadati</taxon>
        <taxon>Pseudomonadota</taxon>
        <taxon>Alphaproteobacteria</taxon>
        <taxon>Acetobacterales</taxon>
        <taxon>Acetobacteraceae</taxon>
        <taxon>Acetobacter</taxon>
    </lineage>
</organism>
<proteinExistence type="predicted"/>
<accession>A0ABX0K8Z5</accession>
<name>A0ABX0K8Z5_9PROT</name>
<dbReference type="EMBL" id="WOSY01000020">
    <property type="protein sequence ID" value="NHN89859.1"/>
    <property type="molecule type" value="Genomic_DNA"/>
</dbReference>
<dbReference type="Proteomes" id="UP000631653">
    <property type="component" value="Unassembled WGS sequence"/>
</dbReference>
<evidence type="ECO:0000313" key="2">
    <source>
        <dbReference type="EMBL" id="NHN89859.1"/>
    </source>
</evidence>
<reference evidence="2 3" key="1">
    <citation type="journal article" date="2020" name="Int. J. Syst. Evol. Microbiol.">
        <title>Novel acetic acid bacteria from cider fermentations: Acetobacter conturbans sp. nov. and Acetobacter fallax sp. nov.</title>
        <authorList>
            <person name="Sombolestani A.S."/>
            <person name="Cleenwerck I."/>
            <person name="Cnockaert M."/>
            <person name="Borremans W."/>
            <person name="Wieme A.D."/>
            <person name="De Vuyst L."/>
            <person name="Vandamme P."/>
        </authorList>
    </citation>
    <scope>NUCLEOTIDE SEQUENCE [LARGE SCALE GENOMIC DNA]</scope>
    <source>
        <strain evidence="2 3">LMG 1627</strain>
    </source>
</reference>
<sequence length="66" mass="6930">MRRLALAFLGLSLSACSEMPKLPKAKGPQLSWNTAMQSIPAPAPSGEVLPPGSPWPPTATSTETKK</sequence>
<comment type="caution">
    <text evidence="2">The sequence shown here is derived from an EMBL/GenBank/DDBJ whole genome shotgun (WGS) entry which is preliminary data.</text>
</comment>